<name>A0AA47IPW8_ACTNA</name>
<feature type="transmembrane region" description="Helical" evidence="2">
    <location>
        <begin position="160"/>
        <end position="179"/>
    </location>
</feature>
<protein>
    <submittedName>
        <fullName evidence="3">Uncharacterized protein</fullName>
    </submittedName>
</protein>
<feature type="transmembrane region" description="Helical" evidence="2">
    <location>
        <begin position="68"/>
        <end position="88"/>
    </location>
</feature>
<organism evidence="3 4">
    <name type="scientific">Actinomyces naeslundii</name>
    <dbReference type="NCBI Taxonomy" id="1655"/>
    <lineage>
        <taxon>Bacteria</taxon>
        <taxon>Bacillati</taxon>
        <taxon>Actinomycetota</taxon>
        <taxon>Actinomycetes</taxon>
        <taxon>Actinomycetales</taxon>
        <taxon>Actinomycetaceae</taxon>
        <taxon>Actinomyces</taxon>
    </lineage>
</organism>
<dbReference type="SUPFAM" id="SSF50998">
    <property type="entry name" value="Quinoprotein alcohol dehydrogenase-like"/>
    <property type="match status" value="1"/>
</dbReference>
<evidence type="ECO:0000313" key="3">
    <source>
        <dbReference type="EMBL" id="WAL44088.1"/>
    </source>
</evidence>
<keyword evidence="2" id="KW-0472">Membrane</keyword>
<dbReference type="Proteomes" id="UP001163127">
    <property type="component" value="Chromosome"/>
</dbReference>
<feature type="transmembrane region" description="Helical" evidence="2">
    <location>
        <begin position="32"/>
        <end position="56"/>
    </location>
</feature>
<dbReference type="RefSeq" id="WP_101559979.1">
    <property type="nucleotide sequence ID" value="NZ_CP113787.1"/>
</dbReference>
<reference evidence="3" key="1">
    <citation type="submission" date="2022-11" db="EMBL/GenBank/DDBJ databases">
        <title>Dental biofilm bacteria. Genome sequencing and assembly.</title>
        <authorList>
            <person name="Robertsson C."/>
        </authorList>
    </citation>
    <scope>NUCLEOTIDE SEQUENCE</scope>
    <source>
        <strain evidence="3">CW</strain>
    </source>
</reference>
<dbReference type="EMBL" id="CP113787">
    <property type="protein sequence ID" value="WAL44088.1"/>
    <property type="molecule type" value="Genomic_DNA"/>
</dbReference>
<dbReference type="Gene3D" id="2.130.10.10">
    <property type="entry name" value="YVTN repeat-like/Quinoprotein amine dehydrogenase"/>
    <property type="match status" value="1"/>
</dbReference>
<accession>A0AA47IPW8</accession>
<evidence type="ECO:0000256" key="1">
    <source>
        <dbReference type="SAM" id="MobiDB-lite"/>
    </source>
</evidence>
<feature type="region of interest" description="Disordered" evidence="1">
    <location>
        <begin position="130"/>
        <end position="156"/>
    </location>
</feature>
<keyword evidence="2" id="KW-0812">Transmembrane</keyword>
<evidence type="ECO:0000256" key="2">
    <source>
        <dbReference type="SAM" id="Phobius"/>
    </source>
</evidence>
<feature type="transmembrane region" description="Helical" evidence="2">
    <location>
        <begin position="108"/>
        <end position="126"/>
    </location>
</feature>
<dbReference type="InterPro" id="IPR015943">
    <property type="entry name" value="WD40/YVTN_repeat-like_dom_sf"/>
</dbReference>
<dbReference type="InterPro" id="IPR011047">
    <property type="entry name" value="Quinoprotein_ADH-like_sf"/>
</dbReference>
<sequence>MHSLFIGVGLASAVAMLALIAGTVVSLLRSPLSMAITTPLIVIGEIGVAQLGYAMIWAALRKQTVSDVFGTAGVLAFFSLIGCTLTVAETGKIIQETGTVPEVVGRLAVAWICLVTAMLTHLALRATGSSPRLRSKNSSDDSDGEPAQAQPSRSDRVKHMGAGVIGAVAVVVLAATAPADINHRLDPLLRTTVAASSGHARFPTVAQLRAGAQQQSPPSEPAWETPLGTTTVKQLLAGSRGAIAVTDNGVYGVDPSTGRSTWCFATAALSPSSDTDSSASLRGVNIYAGHEAFTSPDGAWLAYAVNITPTETNGHDSPETITRVIVLNTDTGRVSVDSQVVGAVPTVQLTDSNAIINRRVYNIADGEELAPLDSETNVVAGPGGHARILSRTSDYSESLPSSSVSVEGISPEGQPQTATMQNAQTINSQPVSSGGWIVTSDSNGEEAIQNIDTGRTISFGNQSKKVILMQVSSQAIAVWMADTSKNGELTDADPDRLYPLTLSVFDPRTEEVTAVDQSSIHDVLFNHQESDQNVTGRIGIGIVDPPIFSVTGRRSEDFRDKLAVPTGQEEGDVILKNGAKAPWKKVHNLLLENKVRDTVLCPEGRVVSAKRQSDTDQVFLKGWRVST</sequence>
<dbReference type="AlphaFoldDB" id="A0AA47IPW8"/>
<keyword evidence="2" id="KW-1133">Transmembrane helix</keyword>
<evidence type="ECO:0000313" key="4">
    <source>
        <dbReference type="Proteomes" id="UP001163127"/>
    </source>
</evidence>
<feature type="compositionally biased region" description="Low complexity" evidence="1">
    <location>
        <begin position="396"/>
        <end position="413"/>
    </location>
</feature>
<gene>
    <name evidence="3" type="ORF">OFA60_05985</name>
</gene>
<feature type="region of interest" description="Disordered" evidence="1">
    <location>
        <begin position="393"/>
        <end position="418"/>
    </location>
</feature>
<proteinExistence type="predicted"/>